<dbReference type="InterPro" id="IPR044527">
    <property type="entry name" value="NrtA/CpmA_ABC-bd_dom"/>
</dbReference>
<evidence type="ECO:0000256" key="8">
    <source>
        <dbReference type="ARBA" id="ARBA00023136"/>
    </source>
</evidence>
<dbReference type="AlphaFoldDB" id="A0A562QR52"/>
<keyword evidence="7 9" id="KW-0732">Signal</keyword>
<evidence type="ECO:0000313" key="10">
    <source>
        <dbReference type="EMBL" id="TWI59231.1"/>
    </source>
</evidence>
<organism evidence="10 11">
    <name type="scientific">Halalkalibacter nanhaiisediminis</name>
    <dbReference type="NCBI Taxonomy" id="688079"/>
    <lineage>
        <taxon>Bacteria</taxon>
        <taxon>Bacillati</taxon>
        <taxon>Bacillota</taxon>
        <taxon>Bacilli</taxon>
        <taxon>Bacillales</taxon>
        <taxon>Bacillaceae</taxon>
        <taxon>Halalkalibacter</taxon>
    </lineage>
</organism>
<accession>A0A562QR52</accession>
<evidence type="ECO:0000256" key="5">
    <source>
        <dbReference type="ARBA" id="ARBA00022475"/>
    </source>
</evidence>
<reference evidence="10 11" key="1">
    <citation type="journal article" date="2015" name="Stand. Genomic Sci.">
        <title>Genomic Encyclopedia of Bacterial and Archaeal Type Strains, Phase III: the genomes of soil and plant-associated and newly described type strains.</title>
        <authorList>
            <person name="Whitman W.B."/>
            <person name="Woyke T."/>
            <person name="Klenk H.P."/>
            <person name="Zhou Y."/>
            <person name="Lilburn T.G."/>
            <person name="Beck B.J."/>
            <person name="De Vos P."/>
            <person name="Vandamme P."/>
            <person name="Eisen J.A."/>
            <person name="Garrity G."/>
            <person name="Hugenholtz P."/>
            <person name="Kyrpides N.C."/>
        </authorList>
    </citation>
    <scope>NUCLEOTIDE SEQUENCE [LARGE SCALE GENOMIC DNA]</scope>
    <source>
        <strain evidence="10 11">CGMCC 1.10116</strain>
    </source>
</reference>
<name>A0A562QR52_9BACI</name>
<dbReference type="PANTHER" id="PTHR30024:SF47">
    <property type="entry name" value="TAURINE-BINDING PERIPLASMIC PROTEIN"/>
    <property type="match status" value="1"/>
</dbReference>
<evidence type="ECO:0000256" key="9">
    <source>
        <dbReference type="SAM" id="SignalP"/>
    </source>
</evidence>
<proteinExistence type="inferred from homology"/>
<dbReference type="Gene3D" id="3.40.190.10">
    <property type="entry name" value="Periplasmic binding protein-like II"/>
    <property type="match status" value="2"/>
</dbReference>
<gene>
    <name evidence="10" type="ORF">IQ10_00945</name>
</gene>
<dbReference type="PROSITE" id="PS51257">
    <property type="entry name" value="PROKAR_LIPOPROTEIN"/>
    <property type="match status" value="1"/>
</dbReference>
<keyword evidence="6" id="KW-0997">Cell inner membrane</keyword>
<keyword evidence="8" id="KW-0472">Membrane</keyword>
<dbReference type="PANTHER" id="PTHR30024">
    <property type="entry name" value="ALIPHATIC SULFONATES-BINDING PROTEIN-RELATED"/>
    <property type="match status" value="1"/>
</dbReference>
<dbReference type="CDD" id="cd13553">
    <property type="entry name" value="PBP2_NrtA_CpmA_like"/>
    <property type="match status" value="1"/>
</dbReference>
<comment type="subcellular location">
    <subcellularLocation>
        <location evidence="2">Cell inner membrane</location>
    </subcellularLocation>
    <subcellularLocation>
        <location evidence="1">Periplasm</location>
    </subcellularLocation>
</comment>
<dbReference type="InterPro" id="IPR010067">
    <property type="entry name" value="ABC_SsuA_sub-bd"/>
</dbReference>
<comment type="caution">
    <text evidence="10">The sequence shown here is derived from an EMBL/GenBank/DDBJ whole genome shotgun (WGS) entry which is preliminary data.</text>
</comment>
<keyword evidence="5" id="KW-1003">Cell membrane</keyword>
<dbReference type="Proteomes" id="UP000315711">
    <property type="component" value="Unassembled WGS sequence"/>
</dbReference>
<keyword evidence="4" id="KW-0813">Transport</keyword>
<dbReference type="RefSeq" id="WP_144449303.1">
    <property type="nucleotide sequence ID" value="NZ_VLKZ01000002.1"/>
</dbReference>
<feature type="chain" id="PRO_5039474719" evidence="9">
    <location>
        <begin position="24"/>
        <end position="332"/>
    </location>
</feature>
<evidence type="ECO:0000256" key="7">
    <source>
        <dbReference type="ARBA" id="ARBA00022729"/>
    </source>
</evidence>
<dbReference type="GO" id="GO:0042626">
    <property type="term" value="F:ATPase-coupled transmembrane transporter activity"/>
    <property type="evidence" value="ECO:0007669"/>
    <property type="project" value="InterPro"/>
</dbReference>
<dbReference type="OrthoDB" id="506341at2"/>
<dbReference type="GO" id="GO:0042597">
    <property type="term" value="C:periplasmic space"/>
    <property type="evidence" value="ECO:0007669"/>
    <property type="project" value="UniProtKB-SubCell"/>
</dbReference>
<dbReference type="NCBIfam" id="TIGR01728">
    <property type="entry name" value="SsuA_fam"/>
    <property type="match status" value="1"/>
</dbReference>
<sequence length="332" mass="36026">MKKRTFYTLFALLGIILAGCGSGETSTGEKTEVKIGYFPNLTHVATIVALEKGFFAEAFGEDIEINAQTFNNGGVFMEGMATNAIEIGTVGPGPAMNFYLKDPSYHIISGAVNGGAVLVVRSDSDIQTVADLDGKRIAIPVIGGTQDIMLRKALQNVNLQTSDNGGTVEMISAAPADTTTLFVQKDVDGAAIPEPWAQVLESQVSGRTLLDWDEFAWGKESTSTVVVAHKELIESHPEYVEKYLQAHIKAVQFIQNEPVESQEIVVNHLKKLTGKEIDLDELAAAMENLTVTYEVNEEVIQEMATISKDAGYSNSDDLEGLIDFSFLEKVLK</sequence>
<dbReference type="Pfam" id="PF13379">
    <property type="entry name" value="NMT1_2"/>
    <property type="match status" value="1"/>
</dbReference>
<evidence type="ECO:0000256" key="4">
    <source>
        <dbReference type="ARBA" id="ARBA00022448"/>
    </source>
</evidence>
<evidence type="ECO:0000256" key="3">
    <source>
        <dbReference type="ARBA" id="ARBA00010742"/>
    </source>
</evidence>
<comment type="similarity">
    <text evidence="3">Belongs to the bacterial solute-binding protein SsuA/TauA family.</text>
</comment>
<feature type="signal peptide" evidence="9">
    <location>
        <begin position="1"/>
        <end position="23"/>
    </location>
</feature>
<protein>
    <submittedName>
        <fullName evidence="10">NitT/TauT family transport system substrate-binding protein</fullName>
    </submittedName>
</protein>
<dbReference type="GO" id="GO:0005886">
    <property type="term" value="C:plasma membrane"/>
    <property type="evidence" value="ECO:0007669"/>
    <property type="project" value="UniProtKB-SubCell"/>
</dbReference>
<keyword evidence="11" id="KW-1185">Reference proteome</keyword>
<evidence type="ECO:0000313" key="11">
    <source>
        <dbReference type="Proteomes" id="UP000315711"/>
    </source>
</evidence>
<evidence type="ECO:0000256" key="6">
    <source>
        <dbReference type="ARBA" id="ARBA00022519"/>
    </source>
</evidence>
<dbReference type="SUPFAM" id="SSF53850">
    <property type="entry name" value="Periplasmic binding protein-like II"/>
    <property type="match status" value="1"/>
</dbReference>
<evidence type="ECO:0000256" key="1">
    <source>
        <dbReference type="ARBA" id="ARBA00004418"/>
    </source>
</evidence>
<dbReference type="EMBL" id="VLKZ01000002">
    <property type="protein sequence ID" value="TWI59231.1"/>
    <property type="molecule type" value="Genomic_DNA"/>
</dbReference>
<evidence type="ECO:0000256" key="2">
    <source>
        <dbReference type="ARBA" id="ARBA00004533"/>
    </source>
</evidence>